<dbReference type="CDD" id="cd09917">
    <property type="entry name" value="F-box_SF"/>
    <property type="match status" value="1"/>
</dbReference>
<sequence length="86" mass="9630">MAKKLKLEHDEQSKGYDYFQNLPDDLVISIFTKLSSNNDNQKYESLSDLKALGRCSSISKRFNSLFSLVPSLSIKEPSIAMLGIDG</sequence>
<dbReference type="SUPFAM" id="SSF81383">
    <property type="entry name" value="F-box domain"/>
    <property type="match status" value="1"/>
</dbReference>
<reference evidence="1" key="2">
    <citation type="submission" date="2022-03" db="EMBL/GenBank/DDBJ databases">
        <title>Draft title - Genomic analysis of global carrot germplasm unveils the trajectory of domestication and the origin of high carotenoid orange carrot.</title>
        <authorList>
            <person name="Iorizzo M."/>
            <person name="Ellison S."/>
            <person name="Senalik D."/>
            <person name="Macko-Podgorni A."/>
            <person name="Grzebelus D."/>
            <person name="Bostan H."/>
            <person name="Rolling W."/>
            <person name="Curaba J."/>
            <person name="Simon P."/>
        </authorList>
    </citation>
    <scope>NUCLEOTIDE SEQUENCE</scope>
    <source>
        <tissue evidence="1">Leaf</tissue>
    </source>
</reference>
<dbReference type="Proteomes" id="UP000077755">
    <property type="component" value="Chromosome 2"/>
</dbReference>
<name>A0AAF1APB5_DAUCS</name>
<proteinExistence type="predicted"/>
<dbReference type="EMBL" id="CP093344">
    <property type="protein sequence ID" value="WOG87390.1"/>
    <property type="molecule type" value="Genomic_DNA"/>
</dbReference>
<reference evidence="1" key="1">
    <citation type="journal article" date="2016" name="Nat. Genet.">
        <title>A high-quality carrot genome assembly provides new insights into carotenoid accumulation and asterid genome evolution.</title>
        <authorList>
            <person name="Iorizzo M."/>
            <person name="Ellison S."/>
            <person name="Senalik D."/>
            <person name="Zeng P."/>
            <person name="Satapoomin P."/>
            <person name="Huang J."/>
            <person name="Bowman M."/>
            <person name="Iovene M."/>
            <person name="Sanseverino W."/>
            <person name="Cavagnaro P."/>
            <person name="Yildiz M."/>
            <person name="Macko-Podgorni A."/>
            <person name="Moranska E."/>
            <person name="Grzebelus E."/>
            <person name="Grzebelus D."/>
            <person name="Ashrafi H."/>
            <person name="Zheng Z."/>
            <person name="Cheng S."/>
            <person name="Spooner D."/>
            <person name="Van Deynze A."/>
            <person name="Simon P."/>
        </authorList>
    </citation>
    <scope>NUCLEOTIDE SEQUENCE</scope>
    <source>
        <tissue evidence="1">Leaf</tissue>
    </source>
</reference>
<protein>
    <recommendedName>
        <fullName evidence="3">F-box domain-containing protein</fullName>
    </recommendedName>
</protein>
<dbReference type="AlphaFoldDB" id="A0AAF1APB5"/>
<gene>
    <name evidence="1" type="ORF">DCAR_0206614</name>
</gene>
<evidence type="ECO:0000313" key="1">
    <source>
        <dbReference type="EMBL" id="WOG87390.1"/>
    </source>
</evidence>
<dbReference type="PANTHER" id="PTHR31215">
    <property type="entry name" value="OS05G0510400 PROTEIN-RELATED"/>
    <property type="match status" value="1"/>
</dbReference>
<dbReference type="InterPro" id="IPR044809">
    <property type="entry name" value="AUF1-like"/>
</dbReference>
<organism evidence="1 2">
    <name type="scientific">Daucus carota subsp. sativus</name>
    <name type="common">Carrot</name>
    <dbReference type="NCBI Taxonomy" id="79200"/>
    <lineage>
        <taxon>Eukaryota</taxon>
        <taxon>Viridiplantae</taxon>
        <taxon>Streptophyta</taxon>
        <taxon>Embryophyta</taxon>
        <taxon>Tracheophyta</taxon>
        <taxon>Spermatophyta</taxon>
        <taxon>Magnoliopsida</taxon>
        <taxon>eudicotyledons</taxon>
        <taxon>Gunneridae</taxon>
        <taxon>Pentapetalae</taxon>
        <taxon>asterids</taxon>
        <taxon>campanulids</taxon>
        <taxon>Apiales</taxon>
        <taxon>Apiaceae</taxon>
        <taxon>Apioideae</taxon>
        <taxon>Scandiceae</taxon>
        <taxon>Daucinae</taxon>
        <taxon>Daucus</taxon>
        <taxon>Daucus sect. Daucus</taxon>
    </lineage>
</organism>
<dbReference type="Gene3D" id="1.20.1280.50">
    <property type="match status" value="1"/>
</dbReference>
<accession>A0AAF1APB5</accession>
<keyword evidence="2" id="KW-1185">Reference proteome</keyword>
<evidence type="ECO:0000313" key="2">
    <source>
        <dbReference type="Proteomes" id="UP000077755"/>
    </source>
</evidence>
<dbReference type="InterPro" id="IPR036047">
    <property type="entry name" value="F-box-like_dom_sf"/>
</dbReference>
<evidence type="ECO:0008006" key="3">
    <source>
        <dbReference type="Google" id="ProtNLM"/>
    </source>
</evidence>